<organism evidence="2 3">
    <name type="scientific">Dactylosporangium darangshiense</name>
    <dbReference type="NCBI Taxonomy" id="579108"/>
    <lineage>
        <taxon>Bacteria</taxon>
        <taxon>Bacillati</taxon>
        <taxon>Actinomycetota</taxon>
        <taxon>Actinomycetes</taxon>
        <taxon>Micromonosporales</taxon>
        <taxon>Micromonosporaceae</taxon>
        <taxon>Dactylosporangium</taxon>
    </lineage>
</organism>
<evidence type="ECO:0000313" key="3">
    <source>
        <dbReference type="Proteomes" id="UP001500620"/>
    </source>
</evidence>
<proteinExistence type="predicted"/>
<feature type="region of interest" description="Disordered" evidence="1">
    <location>
        <begin position="58"/>
        <end position="78"/>
    </location>
</feature>
<comment type="caution">
    <text evidence="2">The sequence shown here is derived from an EMBL/GenBank/DDBJ whole genome shotgun (WGS) entry which is preliminary data.</text>
</comment>
<protein>
    <submittedName>
        <fullName evidence="2">Uncharacterized protein</fullName>
    </submittedName>
</protein>
<evidence type="ECO:0000256" key="1">
    <source>
        <dbReference type="SAM" id="MobiDB-lite"/>
    </source>
</evidence>
<name>A0ABP8DML6_9ACTN</name>
<keyword evidence="3" id="KW-1185">Reference proteome</keyword>
<reference evidence="3" key="1">
    <citation type="journal article" date="2019" name="Int. J. Syst. Evol. Microbiol.">
        <title>The Global Catalogue of Microorganisms (GCM) 10K type strain sequencing project: providing services to taxonomists for standard genome sequencing and annotation.</title>
        <authorList>
            <consortium name="The Broad Institute Genomics Platform"/>
            <consortium name="The Broad Institute Genome Sequencing Center for Infectious Disease"/>
            <person name="Wu L."/>
            <person name="Ma J."/>
        </authorList>
    </citation>
    <scope>NUCLEOTIDE SEQUENCE [LARGE SCALE GENOMIC DNA]</scope>
    <source>
        <strain evidence="3">JCM 17441</strain>
    </source>
</reference>
<dbReference type="EMBL" id="BAABAT010000037">
    <property type="protein sequence ID" value="GAA4259766.1"/>
    <property type="molecule type" value="Genomic_DNA"/>
</dbReference>
<gene>
    <name evidence="2" type="ORF">GCM10022255_085700</name>
</gene>
<evidence type="ECO:0000313" key="2">
    <source>
        <dbReference type="EMBL" id="GAA4259766.1"/>
    </source>
</evidence>
<dbReference type="Proteomes" id="UP001500620">
    <property type="component" value="Unassembled WGS sequence"/>
</dbReference>
<sequence>MRLYVNSPVPGMKIQAVKMYREITGADLTMGVREVEAMADDATSDADTVTGLEQRWRSASGRAAGGPGAGRPRTAHQLSSGRTLLVGPHPAASPGRILRCCARNSSGGCGTEAASTG</sequence>
<accession>A0ABP8DML6</accession>